<dbReference type="RefSeq" id="WP_394835066.1">
    <property type="nucleotide sequence ID" value="NZ_CP089929.1"/>
</dbReference>
<feature type="chain" id="PRO_5045663792" evidence="1">
    <location>
        <begin position="19"/>
        <end position="179"/>
    </location>
</feature>
<keyword evidence="1" id="KW-0732">Signal</keyword>
<reference evidence="2" key="1">
    <citation type="submission" date="2021-12" db="EMBL/GenBank/DDBJ databases">
        <title>Discovery of the Pendulisporaceae a myxobacterial family with distinct sporulation behavior and unique specialized metabolism.</title>
        <authorList>
            <person name="Garcia R."/>
            <person name="Popoff A."/>
            <person name="Bader C.D."/>
            <person name="Loehr J."/>
            <person name="Walesch S."/>
            <person name="Walt C."/>
            <person name="Boldt J."/>
            <person name="Bunk B."/>
            <person name="Haeckl F.J.F.P.J."/>
            <person name="Gunesch A.P."/>
            <person name="Birkelbach J."/>
            <person name="Nuebel U."/>
            <person name="Pietschmann T."/>
            <person name="Bach T."/>
            <person name="Mueller R."/>
        </authorList>
    </citation>
    <scope>NUCLEOTIDE SEQUENCE</scope>
    <source>
        <strain evidence="2">MSr11367</strain>
    </source>
</reference>
<name>A0ABZ2L3S7_9BACT</name>
<keyword evidence="3" id="KW-1185">Reference proteome</keyword>
<dbReference type="Gene3D" id="3.30.1150.10">
    <property type="match status" value="1"/>
</dbReference>
<proteinExistence type="predicted"/>
<dbReference type="SUPFAM" id="SSF74653">
    <property type="entry name" value="TolA/TonB C-terminal domain"/>
    <property type="match status" value="1"/>
</dbReference>
<evidence type="ECO:0000256" key="1">
    <source>
        <dbReference type="SAM" id="SignalP"/>
    </source>
</evidence>
<evidence type="ECO:0000313" key="3">
    <source>
        <dbReference type="Proteomes" id="UP001374803"/>
    </source>
</evidence>
<organism evidence="2 3">
    <name type="scientific">Pendulispora rubella</name>
    <dbReference type="NCBI Taxonomy" id="2741070"/>
    <lineage>
        <taxon>Bacteria</taxon>
        <taxon>Pseudomonadati</taxon>
        <taxon>Myxococcota</taxon>
        <taxon>Myxococcia</taxon>
        <taxon>Myxococcales</taxon>
        <taxon>Sorangiineae</taxon>
        <taxon>Pendulisporaceae</taxon>
        <taxon>Pendulispora</taxon>
    </lineage>
</organism>
<dbReference type="Proteomes" id="UP001374803">
    <property type="component" value="Chromosome"/>
</dbReference>
<gene>
    <name evidence="2" type="ORF">LVJ94_52065</name>
</gene>
<sequence>MKRAARILAVLLPLAACAGETGTAPPPTLYVLRWERVPPSATAEPLPEPLPGTSGLVTRRGVKPECFAKLSNLPKLVPRADGELPNPNKPVTPPRLIAGSEMPILPREVMVRSLELYIVPRCMLHKEGYISDCNFVCSYPIADKAVLENLYGRRYSPAIYDGAPVDVTYTFQFHITSAP</sequence>
<accession>A0ABZ2L3S7</accession>
<dbReference type="EMBL" id="CP089983">
    <property type="protein sequence ID" value="WXB05420.1"/>
    <property type="molecule type" value="Genomic_DNA"/>
</dbReference>
<protein>
    <submittedName>
        <fullName evidence="2">Energy transducer TonB</fullName>
    </submittedName>
</protein>
<feature type="signal peptide" evidence="1">
    <location>
        <begin position="1"/>
        <end position="18"/>
    </location>
</feature>
<evidence type="ECO:0000313" key="2">
    <source>
        <dbReference type="EMBL" id="WXB05420.1"/>
    </source>
</evidence>